<proteinExistence type="predicted"/>
<feature type="compositionally biased region" description="Basic and acidic residues" evidence="1">
    <location>
        <begin position="48"/>
        <end position="75"/>
    </location>
</feature>
<gene>
    <name evidence="2" type="ORF">Raf01_94330</name>
</gene>
<evidence type="ECO:0000256" key="1">
    <source>
        <dbReference type="SAM" id="MobiDB-lite"/>
    </source>
</evidence>
<dbReference type="EMBL" id="BONZ01000121">
    <property type="protein sequence ID" value="GIH21261.1"/>
    <property type="molecule type" value="Genomic_DNA"/>
</dbReference>
<sequence>MPVTAHPVDTTPATTVKGAAAVITKKMMCRTPSRSLARAVATTLDRIPGGDKDMTEHSRNWLKEYGHGSSKEDSG</sequence>
<comment type="caution">
    <text evidence="2">The sequence shown here is derived from an EMBL/GenBank/DDBJ whole genome shotgun (WGS) entry which is preliminary data.</text>
</comment>
<reference evidence="2" key="1">
    <citation type="submission" date="2021-01" db="EMBL/GenBank/DDBJ databases">
        <title>Whole genome shotgun sequence of Rugosimonospora africana NBRC 104875.</title>
        <authorList>
            <person name="Komaki H."/>
            <person name="Tamura T."/>
        </authorList>
    </citation>
    <scope>NUCLEOTIDE SEQUENCE</scope>
    <source>
        <strain evidence="2">NBRC 104875</strain>
    </source>
</reference>
<evidence type="ECO:0000313" key="3">
    <source>
        <dbReference type="Proteomes" id="UP000642748"/>
    </source>
</evidence>
<evidence type="ECO:0000313" key="2">
    <source>
        <dbReference type="EMBL" id="GIH21261.1"/>
    </source>
</evidence>
<dbReference type="AlphaFoldDB" id="A0A8J3R754"/>
<name>A0A8J3R754_9ACTN</name>
<feature type="region of interest" description="Disordered" evidence="1">
    <location>
        <begin position="46"/>
        <end position="75"/>
    </location>
</feature>
<keyword evidence="3" id="KW-1185">Reference proteome</keyword>
<accession>A0A8J3R754</accession>
<protein>
    <submittedName>
        <fullName evidence="2">Uncharacterized protein</fullName>
    </submittedName>
</protein>
<dbReference type="Proteomes" id="UP000642748">
    <property type="component" value="Unassembled WGS sequence"/>
</dbReference>
<organism evidence="2 3">
    <name type="scientific">Rugosimonospora africana</name>
    <dbReference type="NCBI Taxonomy" id="556532"/>
    <lineage>
        <taxon>Bacteria</taxon>
        <taxon>Bacillati</taxon>
        <taxon>Actinomycetota</taxon>
        <taxon>Actinomycetes</taxon>
        <taxon>Micromonosporales</taxon>
        <taxon>Micromonosporaceae</taxon>
        <taxon>Rugosimonospora</taxon>
    </lineage>
</organism>